<dbReference type="GO" id="GO:0004197">
    <property type="term" value="F:cysteine-type endopeptidase activity"/>
    <property type="evidence" value="ECO:0007669"/>
    <property type="project" value="InterPro"/>
</dbReference>
<dbReference type="Gene3D" id="1.10.533.10">
    <property type="entry name" value="Death Domain, Fas"/>
    <property type="match status" value="1"/>
</dbReference>
<proteinExistence type="inferred from homology"/>
<evidence type="ECO:0008006" key="14">
    <source>
        <dbReference type="Google" id="ProtNLM"/>
    </source>
</evidence>
<feature type="domain" description="Caspase family p20" evidence="10">
    <location>
        <begin position="124"/>
        <end position="250"/>
    </location>
</feature>
<reference evidence="12 13" key="1">
    <citation type="submission" date="2013-11" db="EMBL/GenBank/DDBJ databases">
        <title>Opisthorchis viverrini - life in the bile duct.</title>
        <authorList>
            <person name="Young N.D."/>
            <person name="Nagarajan N."/>
            <person name="Lin S.J."/>
            <person name="Korhonen P.K."/>
            <person name="Jex A.R."/>
            <person name="Hall R.S."/>
            <person name="Safavi-Hemami H."/>
            <person name="Kaewkong W."/>
            <person name="Bertrand D."/>
            <person name="Gao S."/>
            <person name="Seet Q."/>
            <person name="Wongkham S."/>
            <person name="Teh B.T."/>
            <person name="Wongkham C."/>
            <person name="Intapan P.M."/>
            <person name="Maleewong W."/>
            <person name="Yang X."/>
            <person name="Hu M."/>
            <person name="Wang Z."/>
            <person name="Hofmann A."/>
            <person name="Sternberg P.W."/>
            <person name="Tan P."/>
            <person name="Wang J."/>
            <person name="Gasser R.B."/>
        </authorList>
    </citation>
    <scope>NUCLEOTIDE SEQUENCE [LARGE SCALE GENOMIC DNA]</scope>
</reference>
<dbReference type="CDD" id="cd00032">
    <property type="entry name" value="CASc"/>
    <property type="match status" value="1"/>
</dbReference>
<keyword evidence="2" id="KW-0645">Protease</keyword>
<evidence type="ECO:0000256" key="8">
    <source>
        <dbReference type="RuleBase" id="RU003971"/>
    </source>
</evidence>
<dbReference type="SUPFAM" id="SSF52129">
    <property type="entry name" value="Caspase-like"/>
    <property type="match status" value="1"/>
</dbReference>
<dbReference type="SMART" id="SM00114">
    <property type="entry name" value="CARD"/>
    <property type="match status" value="1"/>
</dbReference>
<dbReference type="InterPro" id="IPR033139">
    <property type="entry name" value="Caspase_cys_AS"/>
</dbReference>
<feature type="domain" description="CARD" evidence="11">
    <location>
        <begin position="1"/>
        <end position="91"/>
    </location>
</feature>
<dbReference type="CTD" id="20314953"/>
<keyword evidence="4" id="KW-0378">Hydrolase</keyword>
<evidence type="ECO:0000256" key="5">
    <source>
        <dbReference type="ARBA" id="ARBA00022807"/>
    </source>
</evidence>
<evidence type="ECO:0000256" key="7">
    <source>
        <dbReference type="PIRSR" id="PIRSR038001-1"/>
    </source>
</evidence>
<sequence>MDNEHRGLLRTMRVYLLNNITRLEEILDHLESVRIISEEQRQRILSPVVPKDRLRIFLDTLPRCGPLAFGNFRSALQETNQESVIQAMDIELNKLEESQIVMSVDQPTTRTVRSFKPYSVSSNPCGYILIVNIENYSQTSGVSTRTGSSIDVERLVVLFQTFSYSVAVLQDPTAVQLERAVREFSQKPEHKDVHAGGLFILAHGMEHHLIASDGSLVSIDDMVSNFTNPKCPGLAGKPKLLVIQACRGEQRDRGVLVRTQQSQSIGFVPPEHSLDPSSWLSLPHMSDCVIVYSTLPGFVSWRSETGGSWYISTFVDVFRLHGMSCSVMDMLAEVNNRLLAEASSMNIHQISQPVSTLTKPFYLTTKTDHSIS</sequence>
<dbReference type="KEGG" id="ovi:T265_00765"/>
<dbReference type="PANTHER" id="PTHR47901:SF8">
    <property type="entry name" value="CASPASE-3"/>
    <property type="match status" value="1"/>
</dbReference>
<dbReference type="InterPro" id="IPR002398">
    <property type="entry name" value="Pept_C14"/>
</dbReference>
<dbReference type="GO" id="GO:0042981">
    <property type="term" value="P:regulation of apoptotic process"/>
    <property type="evidence" value="ECO:0007669"/>
    <property type="project" value="InterPro"/>
</dbReference>
<dbReference type="InterPro" id="IPR011029">
    <property type="entry name" value="DEATH-like_dom_sf"/>
</dbReference>
<dbReference type="RefSeq" id="XP_009162878.1">
    <property type="nucleotide sequence ID" value="XM_009164614.1"/>
</dbReference>
<dbReference type="Pfam" id="PF00619">
    <property type="entry name" value="CARD"/>
    <property type="match status" value="1"/>
</dbReference>
<dbReference type="Pfam" id="PF00656">
    <property type="entry name" value="Peptidase_C14"/>
    <property type="match status" value="1"/>
</dbReference>
<dbReference type="GeneID" id="20314953"/>
<dbReference type="InterPro" id="IPR001315">
    <property type="entry name" value="CARD"/>
</dbReference>
<dbReference type="PROSITE" id="PS01122">
    <property type="entry name" value="CASPASE_CYS"/>
    <property type="match status" value="1"/>
</dbReference>
<dbReference type="CDD" id="cd01671">
    <property type="entry name" value="CARD"/>
    <property type="match status" value="1"/>
</dbReference>
<dbReference type="InterPro" id="IPR015917">
    <property type="entry name" value="Pept_C14A"/>
</dbReference>
<dbReference type="GO" id="GO:0006915">
    <property type="term" value="P:apoptotic process"/>
    <property type="evidence" value="ECO:0007669"/>
    <property type="project" value="UniProtKB-KW"/>
</dbReference>
<accession>A0A075A589</accession>
<dbReference type="PROSITE" id="PS50207">
    <property type="entry name" value="CASPASE_P10"/>
    <property type="match status" value="1"/>
</dbReference>
<dbReference type="SUPFAM" id="SSF47986">
    <property type="entry name" value="DEATH domain"/>
    <property type="match status" value="1"/>
</dbReference>
<dbReference type="PRINTS" id="PR00376">
    <property type="entry name" value="IL1BCENZYME"/>
</dbReference>
<dbReference type="Proteomes" id="UP000054324">
    <property type="component" value="Unassembled WGS sequence"/>
</dbReference>
<evidence type="ECO:0000259" key="11">
    <source>
        <dbReference type="PROSITE" id="PS50209"/>
    </source>
</evidence>
<evidence type="ECO:0000256" key="4">
    <source>
        <dbReference type="ARBA" id="ARBA00022801"/>
    </source>
</evidence>
<evidence type="ECO:0000256" key="3">
    <source>
        <dbReference type="ARBA" id="ARBA00022703"/>
    </source>
</evidence>
<dbReference type="InterPro" id="IPR029030">
    <property type="entry name" value="Caspase-like_dom_sf"/>
</dbReference>
<dbReference type="GO" id="GO:0006508">
    <property type="term" value="P:proteolysis"/>
    <property type="evidence" value="ECO:0007669"/>
    <property type="project" value="UniProtKB-KW"/>
</dbReference>
<dbReference type="OrthoDB" id="10004338at2759"/>
<dbReference type="SMART" id="SM00115">
    <property type="entry name" value="CASc"/>
    <property type="match status" value="1"/>
</dbReference>
<dbReference type="EMBL" id="KL596625">
    <property type="protein sequence ID" value="KER33462.1"/>
    <property type="molecule type" value="Genomic_DNA"/>
</dbReference>
<dbReference type="PROSITE" id="PS50209">
    <property type="entry name" value="CARD"/>
    <property type="match status" value="1"/>
</dbReference>
<dbReference type="PROSITE" id="PS50208">
    <property type="entry name" value="CASPASE_P20"/>
    <property type="match status" value="1"/>
</dbReference>
<feature type="active site" evidence="7">
    <location>
        <position position="246"/>
    </location>
</feature>
<dbReference type="STRING" id="6198.A0A075A589"/>
<organism evidence="12 13">
    <name type="scientific">Opisthorchis viverrini</name>
    <name type="common">Southeast Asian liver fluke</name>
    <dbReference type="NCBI Taxonomy" id="6198"/>
    <lineage>
        <taxon>Eukaryota</taxon>
        <taxon>Metazoa</taxon>
        <taxon>Spiralia</taxon>
        <taxon>Lophotrochozoa</taxon>
        <taxon>Platyhelminthes</taxon>
        <taxon>Trematoda</taxon>
        <taxon>Digenea</taxon>
        <taxon>Opisthorchiida</taxon>
        <taxon>Opisthorchiata</taxon>
        <taxon>Opisthorchiidae</taxon>
        <taxon>Opisthorchis</taxon>
    </lineage>
</organism>
<dbReference type="InterPro" id="IPR001309">
    <property type="entry name" value="Pept_C14_p20"/>
</dbReference>
<evidence type="ECO:0000259" key="10">
    <source>
        <dbReference type="PROSITE" id="PS50208"/>
    </source>
</evidence>
<evidence type="ECO:0000313" key="12">
    <source>
        <dbReference type="EMBL" id="KER33462.1"/>
    </source>
</evidence>
<evidence type="ECO:0000259" key="9">
    <source>
        <dbReference type="PROSITE" id="PS50207"/>
    </source>
</evidence>
<evidence type="ECO:0000313" key="13">
    <source>
        <dbReference type="Proteomes" id="UP000054324"/>
    </source>
</evidence>
<evidence type="ECO:0000256" key="1">
    <source>
        <dbReference type="ARBA" id="ARBA00010134"/>
    </source>
</evidence>
<keyword evidence="6" id="KW-0865">Zymogen</keyword>
<dbReference type="InterPro" id="IPR011600">
    <property type="entry name" value="Pept_C14_caspase"/>
</dbReference>
<dbReference type="InterPro" id="IPR002138">
    <property type="entry name" value="Pept_C14_p10"/>
</dbReference>
<keyword evidence="3" id="KW-0053">Apoptosis</keyword>
<keyword evidence="13" id="KW-1185">Reference proteome</keyword>
<dbReference type="AlphaFoldDB" id="A0A075A589"/>
<feature type="active site" evidence="7">
    <location>
        <position position="203"/>
    </location>
</feature>
<evidence type="ECO:0000256" key="6">
    <source>
        <dbReference type="ARBA" id="ARBA00023145"/>
    </source>
</evidence>
<dbReference type="Gene3D" id="3.40.50.1460">
    <property type="match status" value="1"/>
</dbReference>
<evidence type="ECO:0000256" key="2">
    <source>
        <dbReference type="ARBA" id="ARBA00022670"/>
    </source>
</evidence>
<protein>
    <recommendedName>
        <fullName evidence="14">Caspase domain protein</fullName>
    </recommendedName>
</protein>
<dbReference type="PIRSF" id="PIRSF038001">
    <property type="entry name" value="Caspase_ICE"/>
    <property type="match status" value="1"/>
</dbReference>
<feature type="domain" description="Caspase family p10" evidence="9">
    <location>
        <begin position="278"/>
        <end position="365"/>
    </location>
</feature>
<dbReference type="PANTHER" id="PTHR47901">
    <property type="entry name" value="CASPASE RECRUITMENT DOMAIN-CONTAINING PROTEIN 18"/>
    <property type="match status" value="1"/>
</dbReference>
<name>A0A075A589_OPIVI</name>
<comment type="similarity">
    <text evidence="1 8">Belongs to the peptidase C14A family.</text>
</comment>
<gene>
    <name evidence="12" type="ORF">T265_00765</name>
</gene>
<keyword evidence="5" id="KW-0788">Thiol protease</keyword>